<dbReference type="Proteomes" id="UP001055955">
    <property type="component" value="Chromosome"/>
</dbReference>
<evidence type="ECO:0000313" key="2">
    <source>
        <dbReference type="EMBL" id="UTC24089.1"/>
    </source>
</evidence>
<dbReference type="EMBL" id="CP092900">
    <property type="protein sequence ID" value="UTC24089.1"/>
    <property type="molecule type" value="Genomic_DNA"/>
</dbReference>
<organism evidence="2 3">
    <name type="scientific">Candidatus Comchoanobacter bicostacola</name>
    <dbReference type="NCBI Taxonomy" id="2919598"/>
    <lineage>
        <taxon>Bacteria</taxon>
        <taxon>Pseudomonadati</taxon>
        <taxon>Pseudomonadota</taxon>
        <taxon>Gammaproteobacteria</taxon>
        <taxon>Candidatus Comchoanobacterales</taxon>
        <taxon>Candidatus Comchoanobacteraceae</taxon>
        <taxon>Candidatus Comchoanobacter</taxon>
    </lineage>
</organism>
<keyword evidence="3" id="KW-1185">Reference proteome</keyword>
<feature type="transmembrane region" description="Helical" evidence="1">
    <location>
        <begin position="391"/>
        <end position="413"/>
    </location>
</feature>
<keyword evidence="1" id="KW-0812">Transmembrane</keyword>
<evidence type="ECO:0000256" key="1">
    <source>
        <dbReference type="SAM" id="Phobius"/>
    </source>
</evidence>
<name>A0ABY5DI34_9GAMM</name>
<evidence type="ECO:0000313" key="3">
    <source>
        <dbReference type="Proteomes" id="UP001055955"/>
    </source>
</evidence>
<protein>
    <submittedName>
        <fullName evidence="2">Uncharacterized protein</fullName>
    </submittedName>
</protein>
<proteinExistence type="predicted"/>
<gene>
    <name evidence="2" type="ORF">MMH89_02460</name>
</gene>
<keyword evidence="1" id="KW-0472">Membrane</keyword>
<keyword evidence="1" id="KW-1133">Transmembrane helix</keyword>
<dbReference type="RefSeq" id="WP_258567873.1">
    <property type="nucleotide sequence ID" value="NZ_CP092900.1"/>
</dbReference>
<sequence>MNKQSINFLWLQDKINKDQKYLMHAYAFEEASEGIAQWCDNHCENSDINLYYDSEISTSVQIANTQGAFPSVNFIDIRDIEIVSNNPDLFSNDQGEDGLAQIPIYWKIDILKLIILLHQIETKDMQAAIFSDLPCPRKKNCNALEKGRFFTYEVCKTLNKYGLLANGMENQNFQMIKNPYMQLALKYYINGHMRSLYYAITMPVGKLFGMGVKPEGWVITRKCWSKTQLNYKLSDYVKELNGDCFAGSLRDIYRIYVSFKKGASINMSGVMYTAQEFAERYTPFNLKRAGFLNDNKKIVHQDSHGNLIVHDVQSIDWGYNPTESIDWSYNIRGRRDVNLKREVYGFIFLPPTRSEWLITTANSHPFKGVLPDTCQDLKLYSTHYTERQTRFILSVLFYIVCMNVKLTFSFLIFPYKVYSFFRFPYKYVFRQPLRAHDINAENISLMLLEQASIATNVSSQKTRSPAVKPSSSHKIEL</sequence>
<accession>A0ABY5DI34</accession>
<reference evidence="2 3" key="1">
    <citation type="journal article" date="2022" name="Nat. Microbiol.">
        <title>The microbiome of a bacterivorous marine choanoflagellate contains a resource-demanding obligate bacterial associate.</title>
        <authorList>
            <person name="Needham D.M."/>
            <person name="Poirier C."/>
            <person name="Bachy C."/>
            <person name="George E.E."/>
            <person name="Wilken S."/>
            <person name="Yung C.C.M."/>
            <person name="Limardo A.J."/>
            <person name="Morando M."/>
            <person name="Sudek L."/>
            <person name="Malmstrom R.R."/>
            <person name="Keeling P.J."/>
            <person name="Santoro A.E."/>
            <person name="Worden A.Z."/>
        </authorList>
    </citation>
    <scope>NUCLEOTIDE SEQUENCE [LARGE SCALE GENOMIC DNA]</scope>
    <source>
        <strain evidence="2 3">Comchoano-1</strain>
    </source>
</reference>